<feature type="region of interest" description="Disordered" evidence="1">
    <location>
        <begin position="201"/>
        <end position="220"/>
    </location>
</feature>
<name>A0A0B6ZIB5_9EUPU</name>
<feature type="compositionally biased region" description="Basic and acidic residues" evidence="1">
    <location>
        <begin position="175"/>
        <end position="188"/>
    </location>
</feature>
<dbReference type="EMBL" id="HACG01020756">
    <property type="protein sequence ID" value="CEK67621.1"/>
    <property type="molecule type" value="Transcribed_RNA"/>
</dbReference>
<proteinExistence type="predicted"/>
<feature type="region of interest" description="Disordered" evidence="1">
    <location>
        <begin position="1"/>
        <end position="98"/>
    </location>
</feature>
<gene>
    <name evidence="2" type="primary">ORF63312</name>
</gene>
<evidence type="ECO:0000256" key="1">
    <source>
        <dbReference type="SAM" id="MobiDB-lite"/>
    </source>
</evidence>
<feature type="compositionally biased region" description="Basic residues" evidence="1">
    <location>
        <begin position="83"/>
        <end position="94"/>
    </location>
</feature>
<feature type="region of interest" description="Disordered" evidence="1">
    <location>
        <begin position="175"/>
        <end position="196"/>
    </location>
</feature>
<reference evidence="2" key="1">
    <citation type="submission" date="2014-12" db="EMBL/GenBank/DDBJ databases">
        <title>Insight into the proteome of Arion vulgaris.</title>
        <authorList>
            <person name="Aradska J."/>
            <person name="Bulat T."/>
            <person name="Smidak R."/>
            <person name="Sarate P."/>
            <person name="Gangsoo J."/>
            <person name="Sialana F."/>
            <person name="Bilban M."/>
            <person name="Lubec G."/>
        </authorList>
    </citation>
    <scope>NUCLEOTIDE SEQUENCE</scope>
    <source>
        <tissue evidence="2">Skin</tissue>
    </source>
</reference>
<feature type="compositionally biased region" description="Basic residues" evidence="1">
    <location>
        <begin position="42"/>
        <end position="56"/>
    </location>
</feature>
<dbReference type="AlphaFoldDB" id="A0A0B6ZIB5"/>
<feature type="region of interest" description="Disordered" evidence="1">
    <location>
        <begin position="268"/>
        <end position="294"/>
    </location>
</feature>
<protein>
    <submittedName>
        <fullName evidence="2">Uncharacterized protein</fullName>
    </submittedName>
</protein>
<feature type="compositionally biased region" description="Basic and acidic residues" evidence="1">
    <location>
        <begin position="65"/>
        <end position="75"/>
    </location>
</feature>
<sequence length="336" mass="38336">RTYQPEVVLVDEEEEEGKKKDLKKTASTPKTSLNNIIDTNIKKKSKKSGKFKKKHVSNNNNKSSVYDKERSEMRSKVVLSSPKKSKEKKRKRGDVKKVDELARQREELRILVMNNPTEALEKLLKFANEWEGPQKPILTGTIKDFKRQKQMPVLSDKQAVHNFSQKTVAKKKISLEKSKELKEHDKKSGQLQDNYEEVEMDIDSGPDNEDESSNFGGLQFGEDFNQAMLPVSSYQTVNQPQTVQHMLAPVVIPPLPPQQFHISPSVPFEVIQPPIPPPIPPPPPPPPPPPSFEQDFLWEMKPEFIEDKVTEIMNDRLSWSKDLTSSSVLHLEDTAP</sequence>
<accession>A0A0B6ZIB5</accession>
<feature type="non-terminal residue" evidence="2">
    <location>
        <position position="1"/>
    </location>
</feature>
<feature type="compositionally biased region" description="Polar residues" evidence="1">
    <location>
        <begin position="25"/>
        <end position="38"/>
    </location>
</feature>
<feature type="compositionally biased region" description="Pro residues" evidence="1">
    <location>
        <begin position="273"/>
        <end position="291"/>
    </location>
</feature>
<feature type="compositionally biased region" description="Acidic residues" evidence="1">
    <location>
        <begin position="201"/>
        <end position="212"/>
    </location>
</feature>
<evidence type="ECO:0000313" key="2">
    <source>
        <dbReference type="EMBL" id="CEK67621.1"/>
    </source>
</evidence>
<feature type="non-terminal residue" evidence="2">
    <location>
        <position position="336"/>
    </location>
</feature>
<organism evidence="2">
    <name type="scientific">Arion vulgaris</name>
    <dbReference type="NCBI Taxonomy" id="1028688"/>
    <lineage>
        <taxon>Eukaryota</taxon>
        <taxon>Metazoa</taxon>
        <taxon>Spiralia</taxon>
        <taxon>Lophotrochozoa</taxon>
        <taxon>Mollusca</taxon>
        <taxon>Gastropoda</taxon>
        <taxon>Heterobranchia</taxon>
        <taxon>Euthyneura</taxon>
        <taxon>Panpulmonata</taxon>
        <taxon>Eupulmonata</taxon>
        <taxon>Stylommatophora</taxon>
        <taxon>Helicina</taxon>
        <taxon>Arionoidea</taxon>
        <taxon>Arionidae</taxon>
        <taxon>Arion</taxon>
    </lineage>
</organism>